<dbReference type="Gene3D" id="2.40.170.20">
    <property type="entry name" value="TonB-dependent receptor, beta-barrel domain"/>
    <property type="match status" value="1"/>
</dbReference>
<dbReference type="Gene3D" id="2.170.130.10">
    <property type="entry name" value="TonB-dependent receptor, plug domain"/>
    <property type="match status" value="1"/>
</dbReference>
<dbReference type="PANTHER" id="PTHR30069:SF29">
    <property type="entry name" value="HEMOGLOBIN AND HEMOGLOBIN-HAPTOGLOBIN-BINDING PROTEIN 1-RELATED"/>
    <property type="match status" value="1"/>
</dbReference>
<dbReference type="SUPFAM" id="SSF56935">
    <property type="entry name" value="Porins"/>
    <property type="match status" value="1"/>
</dbReference>
<dbReference type="InterPro" id="IPR036942">
    <property type="entry name" value="Beta-barrel_TonB_sf"/>
</dbReference>
<keyword evidence="14" id="KW-1185">Reference proteome</keyword>
<name>A0ABY0TKI7_9PROT</name>
<dbReference type="EMBL" id="FNKY01000001">
    <property type="protein sequence ID" value="SDQ97653.1"/>
    <property type="molecule type" value="Genomic_DNA"/>
</dbReference>
<reference evidence="13 14" key="1">
    <citation type="submission" date="2016-10" db="EMBL/GenBank/DDBJ databases">
        <authorList>
            <person name="Varghese N."/>
            <person name="Submissions S."/>
        </authorList>
    </citation>
    <scope>NUCLEOTIDE SEQUENCE [LARGE SCALE GENOMIC DNA]</scope>
    <source>
        <strain evidence="13 14">Nl1</strain>
    </source>
</reference>
<keyword evidence="9 10" id="KW-0998">Cell outer membrane</keyword>
<evidence type="ECO:0000256" key="1">
    <source>
        <dbReference type="ARBA" id="ARBA00004571"/>
    </source>
</evidence>
<comment type="caution">
    <text evidence="13">The sequence shown here is derived from an EMBL/GenBank/DDBJ whole genome shotgun (WGS) entry which is preliminary data.</text>
</comment>
<accession>A0ABY0TKI7</accession>
<evidence type="ECO:0000259" key="12">
    <source>
        <dbReference type="Pfam" id="PF07715"/>
    </source>
</evidence>
<dbReference type="InterPro" id="IPR012910">
    <property type="entry name" value="Plug_dom"/>
</dbReference>
<evidence type="ECO:0000256" key="3">
    <source>
        <dbReference type="ARBA" id="ARBA00022448"/>
    </source>
</evidence>
<gene>
    <name evidence="13" type="ORF">SAMN05216402_3079</name>
</gene>
<keyword evidence="8 13" id="KW-0675">Receptor</keyword>
<keyword evidence="4 10" id="KW-1134">Transmembrane beta strand</keyword>
<protein>
    <submittedName>
        <fullName evidence="13">Outer membrane receptor proteins, mostly Fe transport</fullName>
    </submittedName>
</protein>
<evidence type="ECO:0000256" key="11">
    <source>
        <dbReference type="SAM" id="SignalP"/>
    </source>
</evidence>
<evidence type="ECO:0000256" key="6">
    <source>
        <dbReference type="ARBA" id="ARBA00022729"/>
    </source>
</evidence>
<evidence type="ECO:0000313" key="14">
    <source>
        <dbReference type="Proteomes" id="UP000183471"/>
    </source>
</evidence>
<dbReference type="PROSITE" id="PS52016">
    <property type="entry name" value="TONB_DEPENDENT_REC_3"/>
    <property type="match status" value="1"/>
</dbReference>
<keyword evidence="7 10" id="KW-0472">Membrane</keyword>
<dbReference type="InterPro" id="IPR037066">
    <property type="entry name" value="Plug_dom_sf"/>
</dbReference>
<keyword evidence="6 11" id="KW-0732">Signal</keyword>
<dbReference type="Proteomes" id="UP000183471">
    <property type="component" value="Unassembled WGS sequence"/>
</dbReference>
<keyword evidence="3 10" id="KW-0813">Transport</keyword>
<feature type="signal peptide" evidence="11">
    <location>
        <begin position="1"/>
        <end position="24"/>
    </location>
</feature>
<proteinExistence type="inferred from homology"/>
<keyword evidence="5 10" id="KW-0812">Transmembrane</keyword>
<evidence type="ECO:0000256" key="4">
    <source>
        <dbReference type="ARBA" id="ARBA00022452"/>
    </source>
</evidence>
<evidence type="ECO:0000256" key="8">
    <source>
        <dbReference type="ARBA" id="ARBA00023170"/>
    </source>
</evidence>
<organism evidence="13 14">
    <name type="scientific">Nitrosospira multiformis</name>
    <dbReference type="NCBI Taxonomy" id="1231"/>
    <lineage>
        <taxon>Bacteria</taxon>
        <taxon>Pseudomonadati</taxon>
        <taxon>Pseudomonadota</taxon>
        <taxon>Betaproteobacteria</taxon>
        <taxon>Nitrosomonadales</taxon>
        <taxon>Nitrosomonadaceae</taxon>
        <taxon>Nitrosospira</taxon>
    </lineage>
</organism>
<evidence type="ECO:0000256" key="10">
    <source>
        <dbReference type="PROSITE-ProRule" id="PRU01360"/>
    </source>
</evidence>
<evidence type="ECO:0000313" key="13">
    <source>
        <dbReference type="EMBL" id="SDQ97653.1"/>
    </source>
</evidence>
<comment type="similarity">
    <text evidence="2 10">Belongs to the TonB-dependent receptor family.</text>
</comment>
<dbReference type="PANTHER" id="PTHR30069">
    <property type="entry name" value="TONB-DEPENDENT OUTER MEMBRANE RECEPTOR"/>
    <property type="match status" value="1"/>
</dbReference>
<evidence type="ECO:0000256" key="2">
    <source>
        <dbReference type="ARBA" id="ARBA00009810"/>
    </source>
</evidence>
<dbReference type="RefSeq" id="WP_081346791.1">
    <property type="nucleotide sequence ID" value="NZ_FNKY01000001.1"/>
</dbReference>
<dbReference type="InterPro" id="IPR039426">
    <property type="entry name" value="TonB-dep_rcpt-like"/>
</dbReference>
<evidence type="ECO:0000256" key="5">
    <source>
        <dbReference type="ARBA" id="ARBA00022692"/>
    </source>
</evidence>
<evidence type="ECO:0000256" key="7">
    <source>
        <dbReference type="ARBA" id="ARBA00023136"/>
    </source>
</evidence>
<feature type="domain" description="TonB-dependent receptor plug" evidence="12">
    <location>
        <begin position="77"/>
        <end position="189"/>
    </location>
</feature>
<evidence type="ECO:0000256" key="9">
    <source>
        <dbReference type="ARBA" id="ARBA00023237"/>
    </source>
</evidence>
<dbReference type="Pfam" id="PF07715">
    <property type="entry name" value="Plug"/>
    <property type="match status" value="1"/>
</dbReference>
<sequence>MGQEFILLRCMVATLFVSALPALAQQSQKINDVEKNAEKGLETPTQPSVPFQVAANDLKVVRLEPLVIKGQSLTISKNQPFSVHVFDKDFIADRQVANLEHLFRETAGMEVRSLGYGSVASSINLRGFAGGGHGGDIGFVIDGIPLNEASSHADGYADMSVVIPLEINAMRIFKGPVSALYGNFNRAGVVALETRRSGKYAELDVRGGSFGTVDLQAAAGGKFYGVDFNAAVQNFTTNGFRPQSDSNRQTGSLSAGYNFTDKTRFTIAGRAHTGEANTASVIAQDQYDNRHNRSAFFAKNPNVQNDGTDKDLYTIRGDLSHAITPQITAALFGYATTQTFRRSFTRLTNATTWQQRQEDYDRDVLGFGLNVNGKHNFLFKPLTWVLGAERYEEKTLYKYADALNNGQFTPTTLTAGVNGGSGTLNRNLKTNYISLFAQTEWVLNPYFRPSFGIRRDFIDGECDRRGLETRTGASAQCGKMENFDITTPKFGFRSTLWPGLLEARLSVADGFALPSDAAKFTPGIGVKPTTFRQLELGFTLTPGSMLIIDVAHYQIESKNEVALPNPALLDYVNVGKTKRIGTEAEIRFMPAQWFEATAAISNFNSRITETLPNQAYLLGADVVGMPKFMATFTGTVRPMPGMAITAIGRIFGRYPINLPTATAAQAYYDGYETVDIIASYEPRSQPWNMRGRYFVQVFNLTDARYASSAGITSGSRTYNPAAPLTVLGGISFKF</sequence>
<feature type="chain" id="PRO_5045581521" evidence="11">
    <location>
        <begin position="25"/>
        <end position="734"/>
    </location>
</feature>
<comment type="subcellular location">
    <subcellularLocation>
        <location evidence="1 10">Cell outer membrane</location>
        <topology evidence="1 10">Multi-pass membrane protein</topology>
    </subcellularLocation>
</comment>